<dbReference type="SMART" id="SM00028">
    <property type="entry name" value="TPR"/>
    <property type="match status" value="5"/>
</dbReference>
<organism evidence="3 4">
    <name type="scientific">Sediminicola luteus</name>
    <dbReference type="NCBI Taxonomy" id="319238"/>
    <lineage>
        <taxon>Bacteria</taxon>
        <taxon>Pseudomonadati</taxon>
        <taxon>Bacteroidota</taxon>
        <taxon>Flavobacteriia</taxon>
        <taxon>Flavobacteriales</taxon>
        <taxon>Flavobacteriaceae</taxon>
        <taxon>Sediminicola</taxon>
    </lineage>
</organism>
<keyword evidence="1" id="KW-0812">Transmembrane</keyword>
<dbReference type="OrthoDB" id="9771112at2"/>
<dbReference type="RefSeq" id="WP_097441092.1">
    <property type="nucleotide sequence ID" value="NZ_KZ300477.1"/>
</dbReference>
<dbReference type="AlphaFoldDB" id="A0A2A4G3H2"/>
<keyword evidence="1" id="KW-0472">Membrane</keyword>
<sequence>MPISTYPHFPRPIGARKPKWRFLYPFLATLLAIHGTYAQHRGNDRIDSLLRAKRYHQAIDEIDLQWERDLQLGRMDSLERYVDYLAMAHLRSSGPATAKREIDTFIGQIPDLGLQDRKALKLYDRAIAFYDRQGFLERSRLLTLRTLELIKNIQGATQEEIGKTTYNLGVCHLSLGQVSKADSIFVRALEHYKKDGATQARNLSDLYNALGATAWMSTELDKAKNHYGQALEILINKDSTGNENLLQSASIRANIALLEQSMGGLESALRLQRQVINDYDKIIRTTEDTELRANAKRNRLFAIYNLSIYHNDLGQVDKARDIIRFAHGLAEGLLSPHDPELPRYAIALAQSELALRNWSQAKEFALRGLSGLDSIGLTDPLWQGNAHYVLAKIASENHDIPGAKDHFDRAEKLYIRSDGEGMGKEHLGLLRDKALFLARHGYQTEAVGVAEKPYSYIKSHNMGNGQELLKSVGNLAEVQTKLGNHQMAIHWADTGISLSTPSPTSATGLDRIQKDLYRSQFILIKVRSSYYMEKSPNVAFLTEQLEVLKEVVGILEKRKEITTNNGDLDQLYERFKELGQLRLRLMIDLYERTKDPGMITKILAVHESTVYNRIRLKFNLAGNRFKNVPIGVVKREQALIKRVNNILRVPNGNMEDYFTLMETWKRFKDSLKNTLPSYYNLRYANLTNTLKDVPSRIPQRTTLIRYLRVEGNYFVYVASKKGEVLIDLGKVEIAPYLSDIQRLGKIERSSRAAQILYDRLWKPFETHVSTERVIIYPDGELFNLSFELLCPEKVTTFGGYAHRSLLAKHDFSYHYSLMLLDPDQSPTLFPSGLVAYAPEFNNRMKTEYKMALKDTLDFDEAYLTLLPQPFSYRLAQKLGKEFDGTMYLNERASKKLFSQRAKEHKIIHIGTHAESNNLRPELSRLVFAKNITDSLDLEDNNLYTYEIYNQNLSSNLAILTACETGKPGYRPGEGMISLAHAFHYAGSESILTSQWQIDERSSARILESFYNRLKEGLTKDRALRMAKLEYLRTAQGRELHPQYWAGLILMGDTAPIDFYQSKTTIWPWVVIIFVAILVLLFIGKWNSIDD</sequence>
<feature type="transmembrane region" description="Helical" evidence="1">
    <location>
        <begin position="1065"/>
        <end position="1083"/>
    </location>
</feature>
<keyword evidence="4" id="KW-1185">Reference proteome</keyword>
<evidence type="ECO:0000313" key="4">
    <source>
        <dbReference type="Proteomes" id="UP000219559"/>
    </source>
</evidence>
<evidence type="ECO:0000313" key="3">
    <source>
        <dbReference type="EMBL" id="PCE62981.1"/>
    </source>
</evidence>
<keyword evidence="1" id="KW-1133">Transmembrane helix</keyword>
<comment type="caution">
    <text evidence="3">The sequence shown here is derived from an EMBL/GenBank/DDBJ whole genome shotgun (WGS) entry which is preliminary data.</text>
</comment>
<accession>A0A2A4G3H2</accession>
<protein>
    <recommendedName>
        <fullName evidence="2">CHAT domain-containing protein</fullName>
    </recommendedName>
</protein>
<dbReference type="Pfam" id="PF12770">
    <property type="entry name" value="CHAT"/>
    <property type="match status" value="1"/>
</dbReference>
<dbReference type="Gene3D" id="1.25.40.10">
    <property type="entry name" value="Tetratricopeptide repeat domain"/>
    <property type="match status" value="2"/>
</dbReference>
<dbReference type="Pfam" id="PF13424">
    <property type="entry name" value="TPR_12"/>
    <property type="match status" value="1"/>
</dbReference>
<dbReference type="EMBL" id="NBWU01000007">
    <property type="protein sequence ID" value="PCE62981.1"/>
    <property type="molecule type" value="Genomic_DNA"/>
</dbReference>
<evidence type="ECO:0000259" key="2">
    <source>
        <dbReference type="Pfam" id="PF12770"/>
    </source>
</evidence>
<dbReference type="Proteomes" id="UP000219559">
    <property type="component" value="Unassembled WGS sequence"/>
</dbReference>
<dbReference type="InterPro" id="IPR019734">
    <property type="entry name" value="TPR_rpt"/>
</dbReference>
<dbReference type="InterPro" id="IPR024983">
    <property type="entry name" value="CHAT_dom"/>
</dbReference>
<dbReference type="SUPFAM" id="SSF48452">
    <property type="entry name" value="TPR-like"/>
    <property type="match status" value="2"/>
</dbReference>
<proteinExistence type="predicted"/>
<evidence type="ECO:0000256" key="1">
    <source>
        <dbReference type="SAM" id="Phobius"/>
    </source>
</evidence>
<gene>
    <name evidence="3" type="ORF">B7P33_17040</name>
</gene>
<dbReference type="PANTHER" id="PTHR10098">
    <property type="entry name" value="RAPSYN-RELATED"/>
    <property type="match status" value="1"/>
</dbReference>
<dbReference type="InterPro" id="IPR011990">
    <property type="entry name" value="TPR-like_helical_dom_sf"/>
</dbReference>
<name>A0A2A4G3H2_9FLAO</name>
<reference evidence="3 4" key="1">
    <citation type="submission" date="2017-04" db="EMBL/GenBank/DDBJ databases">
        <title>A new member of the family Flavobacteriaceae isolated from ascidians.</title>
        <authorList>
            <person name="Chen L."/>
        </authorList>
    </citation>
    <scope>NUCLEOTIDE SEQUENCE [LARGE SCALE GENOMIC DNA]</scope>
    <source>
        <strain evidence="3 4">HQA918</strain>
    </source>
</reference>
<feature type="domain" description="CHAT" evidence="2">
    <location>
        <begin position="751"/>
        <end position="1052"/>
    </location>
</feature>